<dbReference type="AlphaFoldDB" id="A0A1C3ED69"/>
<keyword evidence="3" id="KW-1185">Reference proteome</keyword>
<dbReference type="Pfam" id="PF13614">
    <property type="entry name" value="AAA_31"/>
    <property type="match status" value="1"/>
</dbReference>
<evidence type="ECO:0000313" key="2">
    <source>
        <dbReference type="EMBL" id="ODA31169.1"/>
    </source>
</evidence>
<sequence>MKGGVGKTTSVVEMATILATDHNKRVLLIDIDPQTNATFSFVRYDDWSENISNNTIADVLGRNNNLSSRSDEYDINNAVIEDVAGISGLDLISSHLSLTFLDLDLSSQAGREKILSRQIKKLNKEYDYVLIDCPPNLTLAPQNALVASNHIVTPIVPDFYSFLGLPLLINRVKKLREELEIDVTFLGCMFTRVERNTSLHSEFIPKIREVCENERIHSFNTIIPKNIKVSEASSSSSPARIQYPNESGVVSYGNLVKELLLTLEGN</sequence>
<dbReference type="Gene3D" id="3.40.50.300">
    <property type="entry name" value="P-loop containing nucleotide triphosphate hydrolases"/>
    <property type="match status" value="1"/>
</dbReference>
<dbReference type="SUPFAM" id="SSF52540">
    <property type="entry name" value="P-loop containing nucleoside triphosphate hydrolases"/>
    <property type="match status" value="1"/>
</dbReference>
<dbReference type="PANTHER" id="PTHR13696">
    <property type="entry name" value="P-LOOP CONTAINING NUCLEOSIDE TRIPHOSPHATE HYDROLASE"/>
    <property type="match status" value="1"/>
</dbReference>
<dbReference type="InterPro" id="IPR050678">
    <property type="entry name" value="DNA_Partitioning_ATPase"/>
</dbReference>
<dbReference type="PANTHER" id="PTHR13696:SF52">
    <property type="entry name" value="PARA FAMILY PROTEIN CT_582"/>
    <property type="match status" value="1"/>
</dbReference>
<reference evidence="2 3" key="1">
    <citation type="submission" date="2016-05" db="EMBL/GenBank/DDBJ databases">
        <title>Genomic Taxonomy of the Vibrionaceae.</title>
        <authorList>
            <person name="Gomez-Gil B."/>
            <person name="Enciso-Ibarra J."/>
        </authorList>
    </citation>
    <scope>NUCLEOTIDE SEQUENCE [LARGE SCALE GENOMIC DNA]</scope>
    <source>
        <strain evidence="2 3">CAIM 1920</strain>
    </source>
</reference>
<evidence type="ECO:0000259" key="1">
    <source>
        <dbReference type="Pfam" id="PF13614"/>
    </source>
</evidence>
<dbReference type="EMBL" id="LYBM01000040">
    <property type="protein sequence ID" value="ODA31169.1"/>
    <property type="molecule type" value="Genomic_DNA"/>
</dbReference>
<dbReference type="InterPro" id="IPR027417">
    <property type="entry name" value="P-loop_NTPase"/>
</dbReference>
<evidence type="ECO:0000313" key="3">
    <source>
        <dbReference type="Proteomes" id="UP000094936"/>
    </source>
</evidence>
<dbReference type="InterPro" id="IPR025669">
    <property type="entry name" value="AAA_dom"/>
</dbReference>
<proteinExistence type="predicted"/>
<organism evidence="2 3">
    <name type="scientific">Veronia pacifica</name>
    <dbReference type="NCBI Taxonomy" id="1080227"/>
    <lineage>
        <taxon>Bacteria</taxon>
        <taxon>Pseudomonadati</taxon>
        <taxon>Pseudomonadota</taxon>
        <taxon>Gammaproteobacteria</taxon>
        <taxon>Vibrionales</taxon>
        <taxon>Vibrionaceae</taxon>
        <taxon>Veronia</taxon>
    </lineage>
</organism>
<feature type="domain" description="AAA" evidence="1">
    <location>
        <begin position="2"/>
        <end position="183"/>
    </location>
</feature>
<accession>A0A1C3ED69</accession>
<dbReference type="CDD" id="cd02042">
    <property type="entry name" value="ParAB_family"/>
    <property type="match status" value="1"/>
</dbReference>
<comment type="caution">
    <text evidence="2">The sequence shown here is derived from an EMBL/GenBank/DDBJ whole genome shotgun (WGS) entry which is preliminary data.</text>
</comment>
<gene>
    <name evidence="2" type="ORF">A8L45_17945</name>
</gene>
<dbReference type="STRING" id="1080227.A8L45_17945"/>
<name>A0A1C3ED69_9GAMM</name>
<protein>
    <recommendedName>
        <fullName evidence="1">AAA domain-containing protein</fullName>
    </recommendedName>
</protein>
<dbReference type="Proteomes" id="UP000094936">
    <property type="component" value="Unassembled WGS sequence"/>
</dbReference>